<dbReference type="Gene3D" id="1.10.1740.10">
    <property type="match status" value="1"/>
</dbReference>
<keyword evidence="3" id="KW-0731">Sigma factor</keyword>
<proteinExistence type="inferred from homology"/>
<sequence>MSSASLAAAYLKQRELLARFLRRRTGCEQASQDLLNDIWLRIARSSQTDAPENPEAFLQRVASNLAGDWLRRRRFRATVVGEASDVAEVPEPAPRAEDRLHYREALEFLMKVVEELPPKRKEVFILYRGEGLSVKEVAQRLGIAEKTVEHQVAKALLHCRERLAKEGLWP</sequence>
<evidence type="ECO:0000256" key="4">
    <source>
        <dbReference type="ARBA" id="ARBA00023163"/>
    </source>
</evidence>
<dbReference type="PANTHER" id="PTHR43133">
    <property type="entry name" value="RNA POLYMERASE ECF-TYPE SIGMA FACTO"/>
    <property type="match status" value="1"/>
</dbReference>
<reference evidence="8" key="1">
    <citation type="journal article" date="2019" name="Int. J. Syst. Evol. Microbiol.">
        <title>The Global Catalogue of Microorganisms (GCM) 10K type strain sequencing project: providing services to taxonomists for standard genome sequencing and annotation.</title>
        <authorList>
            <consortium name="The Broad Institute Genomics Platform"/>
            <consortium name="The Broad Institute Genome Sequencing Center for Infectious Disease"/>
            <person name="Wu L."/>
            <person name="Ma J."/>
        </authorList>
    </citation>
    <scope>NUCLEOTIDE SEQUENCE [LARGE SCALE GENOMIC DNA]</scope>
    <source>
        <strain evidence="8">CGMCC 1.10759</strain>
    </source>
</reference>
<evidence type="ECO:0000256" key="2">
    <source>
        <dbReference type="ARBA" id="ARBA00023015"/>
    </source>
</evidence>
<evidence type="ECO:0000259" key="6">
    <source>
        <dbReference type="Pfam" id="PF08281"/>
    </source>
</evidence>
<comment type="similarity">
    <text evidence="1">Belongs to the sigma-70 factor family. ECF subfamily.</text>
</comment>
<keyword evidence="4" id="KW-0804">Transcription</keyword>
<dbReference type="InterPro" id="IPR007627">
    <property type="entry name" value="RNA_pol_sigma70_r2"/>
</dbReference>
<dbReference type="InterPro" id="IPR013249">
    <property type="entry name" value="RNA_pol_sigma70_r4_t2"/>
</dbReference>
<dbReference type="SUPFAM" id="SSF88946">
    <property type="entry name" value="Sigma2 domain of RNA polymerase sigma factors"/>
    <property type="match status" value="1"/>
</dbReference>
<keyword evidence="8" id="KW-1185">Reference proteome</keyword>
<dbReference type="EMBL" id="JBHSDU010000003">
    <property type="protein sequence ID" value="MFC4309127.1"/>
    <property type="molecule type" value="Genomic_DNA"/>
</dbReference>
<dbReference type="NCBIfam" id="TIGR02937">
    <property type="entry name" value="sigma70-ECF"/>
    <property type="match status" value="1"/>
</dbReference>
<dbReference type="Pfam" id="PF08281">
    <property type="entry name" value="Sigma70_r4_2"/>
    <property type="match status" value="1"/>
</dbReference>
<evidence type="ECO:0000259" key="5">
    <source>
        <dbReference type="Pfam" id="PF04542"/>
    </source>
</evidence>
<evidence type="ECO:0000313" key="8">
    <source>
        <dbReference type="Proteomes" id="UP001595904"/>
    </source>
</evidence>
<gene>
    <name evidence="7" type="ORF">ACFPN2_08555</name>
</gene>
<dbReference type="InterPro" id="IPR014284">
    <property type="entry name" value="RNA_pol_sigma-70_dom"/>
</dbReference>
<dbReference type="RefSeq" id="WP_380596190.1">
    <property type="nucleotide sequence ID" value="NZ_JBHSDU010000003.1"/>
</dbReference>
<evidence type="ECO:0000256" key="3">
    <source>
        <dbReference type="ARBA" id="ARBA00023082"/>
    </source>
</evidence>
<dbReference type="Gene3D" id="1.10.10.10">
    <property type="entry name" value="Winged helix-like DNA-binding domain superfamily/Winged helix DNA-binding domain"/>
    <property type="match status" value="1"/>
</dbReference>
<feature type="domain" description="RNA polymerase sigma-70 region 2" evidence="5">
    <location>
        <begin position="14"/>
        <end position="74"/>
    </location>
</feature>
<dbReference type="InterPro" id="IPR036388">
    <property type="entry name" value="WH-like_DNA-bd_sf"/>
</dbReference>
<accession>A0ABV8SNR7</accession>
<dbReference type="InterPro" id="IPR013325">
    <property type="entry name" value="RNA_pol_sigma_r2"/>
</dbReference>
<dbReference type="Pfam" id="PF04542">
    <property type="entry name" value="Sigma70_r2"/>
    <property type="match status" value="1"/>
</dbReference>
<dbReference type="PANTHER" id="PTHR43133:SF63">
    <property type="entry name" value="RNA POLYMERASE SIGMA FACTOR FECI-RELATED"/>
    <property type="match status" value="1"/>
</dbReference>
<dbReference type="Proteomes" id="UP001595904">
    <property type="component" value="Unassembled WGS sequence"/>
</dbReference>
<dbReference type="InterPro" id="IPR039425">
    <property type="entry name" value="RNA_pol_sigma-70-like"/>
</dbReference>
<evidence type="ECO:0000256" key="1">
    <source>
        <dbReference type="ARBA" id="ARBA00010641"/>
    </source>
</evidence>
<dbReference type="InterPro" id="IPR013324">
    <property type="entry name" value="RNA_pol_sigma_r3/r4-like"/>
</dbReference>
<protein>
    <submittedName>
        <fullName evidence="7">RNA polymerase sigma factor</fullName>
    </submittedName>
</protein>
<name>A0ABV8SNR7_9GAMM</name>
<comment type="caution">
    <text evidence="7">The sequence shown here is derived from an EMBL/GenBank/DDBJ whole genome shotgun (WGS) entry which is preliminary data.</text>
</comment>
<keyword evidence="2" id="KW-0805">Transcription regulation</keyword>
<dbReference type="CDD" id="cd06171">
    <property type="entry name" value="Sigma70_r4"/>
    <property type="match status" value="1"/>
</dbReference>
<feature type="domain" description="RNA polymerase sigma factor 70 region 4 type 2" evidence="6">
    <location>
        <begin position="109"/>
        <end position="159"/>
    </location>
</feature>
<evidence type="ECO:0000313" key="7">
    <source>
        <dbReference type="EMBL" id="MFC4309127.1"/>
    </source>
</evidence>
<dbReference type="SUPFAM" id="SSF88659">
    <property type="entry name" value="Sigma3 and sigma4 domains of RNA polymerase sigma factors"/>
    <property type="match status" value="1"/>
</dbReference>
<organism evidence="7 8">
    <name type="scientific">Steroidobacter flavus</name>
    <dbReference type="NCBI Taxonomy" id="1842136"/>
    <lineage>
        <taxon>Bacteria</taxon>
        <taxon>Pseudomonadati</taxon>
        <taxon>Pseudomonadota</taxon>
        <taxon>Gammaproteobacteria</taxon>
        <taxon>Steroidobacterales</taxon>
        <taxon>Steroidobacteraceae</taxon>
        <taxon>Steroidobacter</taxon>
    </lineage>
</organism>